<keyword evidence="5" id="KW-0807">Transducer</keyword>
<feature type="transmembrane region" description="Helical" evidence="6">
    <location>
        <begin position="160"/>
        <end position="179"/>
    </location>
</feature>
<proteinExistence type="inferred from homology"/>
<protein>
    <recommendedName>
        <fullName evidence="7">G-protein coupled receptors family 1 profile domain-containing protein</fullName>
    </recommendedName>
</protein>
<dbReference type="FunFam" id="1.20.1070.10:FF:000368">
    <property type="entry name" value="Predicted protein"/>
    <property type="match status" value="1"/>
</dbReference>
<dbReference type="CDD" id="cd00637">
    <property type="entry name" value="7tm_classA_rhodopsin-like"/>
    <property type="match status" value="2"/>
</dbReference>
<dbReference type="PROSITE" id="PS00237">
    <property type="entry name" value="G_PROTEIN_RECEP_F1_1"/>
    <property type="match status" value="1"/>
</dbReference>
<dbReference type="PANTHER" id="PTHR45698">
    <property type="entry name" value="TRACE AMINE-ASSOCIATED RECEPTOR 19N-RELATED"/>
    <property type="match status" value="1"/>
</dbReference>
<dbReference type="InterPro" id="IPR000276">
    <property type="entry name" value="GPCR_Rhodpsn"/>
</dbReference>
<dbReference type="Gene3D" id="1.20.1070.10">
    <property type="entry name" value="Rhodopsin 7-helix transmembrane proteins"/>
    <property type="match status" value="2"/>
</dbReference>
<evidence type="ECO:0000256" key="6">
    <source>
        <dbReference type="SAM" id="Phobius"/>
    </source>
</evidence>
<comment type="subcellular location">
    <subcellularLocation>
        <location evidence="1">Membrane</location>
    </subcellularLocation>
</comment>
<evidence type="ECO:0000256" key="5">
    <source>
        <dbReference type="RuleBase" id="RU000688"/>
    </source>
</evidence>
<dbReference type="Proteomes" id="UP001159428">
    <property type="component" value="Unassembled WGS sequence"/>
</dbReference>
<keyword evidence="5" id="KW-0297">G-protein coupled receptor</keyword>
<dbReference type="PRINTS" id="PR00237">
    <property type="entry name" value="GPCRRHODOPSN"/>
</dbReference>
<dbReference type="EMBL" id="CALNXJ010000031">
    <property type="protein sequence ID" value="CAH3137628.1"/>
    <property type="molecule type" value="Genomic_DNA"/>
</dbReference>
<dbReference type="AlphaFoldDB" id="A0AAU9X642"/>
<evidence type="ECO:0000313" key="9">
    <source>
        <dbReference type="Proteomes" id="UP001159428"/>
    </source>
</evidence>
<keyword evidence="3 6" id="KW-1133">Transmembrane helix</keyword>
<feature type="transmembrane region" description="Helical" evidence="6">
    <location>
        <begin position="336"/>
        <end position="362"/>
    </location>
</feature>
<dbReference type="SMART" id="SM01381">
    <property type="entry name" value="7TM_GPCR_Srsx"/>
    <property type="match status" value="1"/>
</dbReference>
<evidence type="ECO:0000256" key="2">
    <source>
        <dbReference type="ARBA" id="ARBA00022692"/>
    </source>
</evidence>
<organism evidence="8 9">
    <name type="scientific">Pocillopora meandrina</name>
    <dbReference type="NCBI Taxonomy" id="46732"/>
    <lineage>
        <taxon>Eukaryota</taxon>
        <taxon>Metazoa</taxon>
        <taxon>Cnidaria</taxon>
        <taxon>Anthozoa</taxon>
        <taxon>Hexacorallia</taxon>
        <taxon>Scleractinia</taxon>
        <taxon>Astrocoeniina</taxon>
        <taxon>Pocilloporidae</taxon>
        <taxon>Pocillopora</taxon>
    </lineage>
</organism>
<keyword evidence="4 6" id="KW-0472">Membrane</keyword>
<keyword evidence="5" id="KW-0675">Receptor</keyword>
<feature type="transmembrane region" description="Helical" evidence="6">
    <location>
        <begin position="191"/>
        <end position="212"/>
    </location>
</feature>
<feature type="transmembrane region" description="Helical" evidence="6">
    <location>
        <begin position="551"/>
        <end position="572"/>
    </location>
</feature>
<gene>
    <name evidence="8" type="ORF">PMEA_00018174</name>
</gene>
<comment type="similarity">
    <text evidence="5">Belongs to the G-protein coupled receptor 1 family.</text>
</comment>
<keyword evidence="9" id="KW-1185">Reference proteome</keyword>
<name>A0AAU9X642_9CNID</name>
<keyword evidence="2 5" id="KW-0812">Transmembrane</keyword>
<feature type="transmembrane region" description="Helical" evidence="6">
    <location>
        <begin position="43"/>
        <end position="68"/>
    </location>
</feature>
<feature type="transmembrane region" description="Helical" evidence="6">
    <location>
        <begin position="120"/>
        <end position="140"/>
    </location>
</feature>
<sequence length="654" mass="73910">MANNSLGNTDGPLFTNSSAVARKTCYYLDRFQIFHSGPPTKEYIVNCTLNAVLAVLAILGNGLVLQALRRSAALRPASRALVYSLAASDLLVGLTVQPFYVLYKTAEILNMHQLYCVTGIGFHLSANVFSAVSFLTVTAIATDRLLALHLGSRYQRTVTLPRVVTVIVTMWVLTGLWIFNWVWDIKIYRKFNIIVVTICLVFCTSAYARLGYRLRQLRVRTMLRWRDAESTTNQEERSSSSGSKSKLRFGAYKRSVANMFYVYVLMLICYVPYLAMFVVIQTTTVTKAKIVTLSYTMTLLFANSAFNPFLYCWRIQEIRSEKHCIMWYYTESKATMIGLATMFSILTAMDIIGNVIVCVLIVKFKDMRIPMNYLILNLAVADILVALFVVPRFVLFNAYILPDGMTGTVICKLLTGGNLSWIGAVASAFTLAVVALERYYAIMNPQGTQLTAAKVEIIVPVIWLLAILFNLPLLLTDRYSTKHKTCMENWPEEWMAKSSSLIWLVVTGYLPIFLMIGLYARVVYQLWFLDEDDGDSTRQASMGIRRRITKMVFTVSVVFAACRIPAQTMYVISYFSRTQYHSDLLHIISVAEVTANSAINPFIYAIVNHRFRQHIKELICCPGLCKTKVDAFIPGQDSTQDATYTTEVVQLQQT</sequence>
<dbReference type="PROSITE" id="PS50262">
    <property type="entry name" value="G_PROTEIN_RECEP_F1_2"/>
    <property type="match status" value="2"/>
</dbReference>
<feature type="transmembrane region" description="Helical" evidence="6">
    <location>
        <begin position="457"/>
        <end position="475"/>
    </location>
</feature>
<evidence type="ECO:0000256" key="3">
    <source>
        <dbReference type="ARBA" id="ARBA00022989"/>
    </source>
</evidence>
<comment type="caution">
    <text evidence="8">The sequence shown here is derived from an EMBL/GenBank/DDBJ whole genome shotgun (WGS) entry which is preliminary data.</text>
</comment>
<feature type="domain" description="G-protein coupled receptors family 1 profile" evidence="7">
    <location>
        <begin position="353"/>
        <end position="604"/>
    </location>
</feature>
<evidence type="ECO:0000256" key="4">
    <source>
        <dbReference type="ARBA" id="ARBA00023136"/>
    </source>
</evidence>
<feature type="transmembrane region" description="Helical" evidence="6">
    <location>
        <begin position="374"/>
        <end position="399"/>
    </location>
</feature>
<accession>A0AAU9X642</accession>
<dbReference type="Pfam" id="PF00001">
    <property type="entry name" value="7tm_1"/>
    <property type="match status" value="2"/>
</dbReference>
<evidence type="ECO:0000259" key="7">
    <source>
        <dbReference type="PROSITE" id="PS50262"/>
    </source>
</evidence>
<feature type="transmembrane region" description="Helical" evidence="6">
    <location>
        <begin position="584"/>
        <end position="607"/>
    </location>
</feature>
<dbReference type="GO" id="GO:0016020">
    <property type="term" value="C:membrane"/>
    <property type="evidence" value="ECO:0007669"/>
    <property type="project" value="UniProtKB-SubCell"/>
</dbReference>
<feature type="transmembrane region" description="Helical" evidence="6">
    <location>
        <begin position="501"/>
        <end position="520"/>
    </location>
</feature>
<dbReference type="PANTHER" id="PTHR45698:SF1">
    <property type="entry name" value="TRACE AMINE-ASSOCIATED RECEPTOR 13C-LIKE"/>
    <property type="match status" value="1"/>
</dbReference>
<dbReference type="GO" id="GO:0004930">
    <property type="term" value="F:G protein-coupled receptor activity"/>
    <property type="evidence" value="ECO:0007669"/>
    <property type="project" value="UniProtKB-KW"/>
</dbReference>
<evidence type="ECO:0000256" key="1">
    <source>
        <dbReference type="ARBA" id="ARBA00004370"/>
    </source>
</evidence>
<feature type="transmembrane region" description="Helical" evidence="6">
    <location>
        <begin position="260"/>
        <end position="280"/>
    </location>
</feature>
<feature type="domain" description="G-protein coupled receptors family 1 profile" evidence="7">
    <location>
        <begin position="60"/>
        <end position="311"/>
    </location>
</feature>
<dbReference type="InterPro" id="IPR017452">
    <property type="entry name" value="GPCR_Rhodpsn_7TM"/>
</dbReference>
<dbReference type="SUPFAM" id="SSF81321">
    <property type="entry name" value="Family A G protein-coupled receptor-like"/>
    <property type="match status" value="2"/>
</dbReference>
<feature type="transmembrane region" description="Helical" evidence="6">
    <location>
        <begin position="80"/>
        <end position="100"/>
    </location>
</feature>
<reference evidence="8 9" key="1">
    <citation type="submission" date="2022-05" db="EMBL/GenBank/DDBJ databases">
        <authorList>
            <consortium name="Genoscope - CEA"/>
            <person name="William W."/>
        </authorList>
    </citation>
    <scope>NUCLEOTIDE SEQUENCE [LARGE SCALE GENOMIC DNA]</scope>
</reference>
<evidence type="ECO:0000313" key="8">
    <source>
        <dbReference type="EMBL" id="CAH3137628.1"/>
    </source>
</evidence>
<feature type="transmembrane region" description="Helical" evidence="6">
    <location>
        <begin position="419"/>
        <end position="436"/>
    </location>
</feature>